<comment type="caution">
    <text evidence="1">The sequence shown here is derived from an EMBL/GenBank/DDBJ whole genome shotgun (WGS) entry which is preliminary data.</text>
</comment>
<evidence type="ECO:0000313" key="1">
    <source>
        <dbReference type="EMBL" id="OXA48857.1"/>
    </source>
</evidence>
<proteinExistence type="predicted"/>
<keyword evidence="2" id="KW-1185">Reference proteome</keyword>
<gene>
    <name evidence="1" type="ORF">Fcan01_16308</name>
</gene>
<protein>
    <submittedName>
        <fullName evidence="1">Uncharacterized protein</fullName>
    </submittedName>
</protein>
<dbReference type="AlphaFoldDB" id="A0A226DVX6"/>
<name>A0A226DVX6_FOLCA</name>
<sequence>MRYKHQYDKELVGGRTPGLHKPWVVATSCLLQWMRIGFYNLRKRFSGFGVPSGMAWAARNILRNPGLQDRLRDILDIKDLHHKMYQPPSPQPVFATIVTIIFAPPLLKHEVQDHTFSS</sequence>
<organism evidence="1 2">
    <name type="scientific">Folsomia candida</name>
    <name type="common">Springtail</name>
    <dbReference type="NCBI Taxonomy" id="158441"/>
    <lineage>
        <taxon>Eukaryota</taxon>
        <taxon>Metazoa</taxon>
        <taxon>Ecdysozoa</taxon>
        <taxon>Arthropoda</taxon>
        <taxon>Hexapoda</taxon>
        <taxon>Collembola</taxon>
        <taxon>Entomobryomorpha</taxon>
        <taxon>Isotomoidea</taxon>
        <taxon>Isotomidae</taxon>
        <taxon>Proisotominae</taxon>
        <taxon>Folsomia</taxon>
    </lineage>
</organism>
<dbReference type="EMBL" id="LNIX01000011">
    <property type="protein sequence ID" value="OXA48857.1"/>
    <property type="molecule type" value="Genomic_DNA"/>
</dbReference>
<reference evidence="1 2" key="1">
    <citation type="submission" date="2015-12" db="EMBL/GenBank/DDBJ databases">
        <title>The genome of Folsomia candida.</title>
        <authorList>
            <person name="Faddeeva A."/>
            <person name="Derks M.F."/>
            <person name="Anvar Y."/>
            <person name="Smit S."/>
            <person name="Van Straalen N."/>
            <person name="Roelofs D."/>
        </authorList>
    </citation>
    <scope>NUCLEOTIDE SEQUENCE [LARGE SCALE GENOMIC DNA]</scope>
    <source>
        <strain evidence="1 2">VU population</strain>
        <tissue evidence="1">Whole body</tissue>
    </source>
</reference>
<accession>A0A226DVX6</accession>
<evidence type="ECO:0000313" key="2">
    <source>
        <dbReference type="Proteomes" id="UP000198287"/>
    </source>
</evidence>
<dbReference type="Proteomes" id="UP000198287">
    <property type="component" value="Unassembled WGS sequence"/>
</dbReference>